<gene>
    <name evidence="1" type="ORF">EVAR_102053_1</name>
</gene>
<organism evidence="1 2">
    <name type="scientific">Eumeta variegata</name>
    <name type="common">Bagworm moth</name>
    <name type="synonym">Eumeta japonica</name>
    <dbReference type="NCBI Taxonomy" id="151549"/>
    <lineage>
        <taxon>Eukaryota</taxon>
        <taxon>Metazoa</taxon>
        <taxon>Ecdysozoa</taxon>
        <taxon>Arthropoda</taxon>
        <taxon>Hexapoda</taxon>
        <taxon>Insecta</taxon>
        <taxon>Pterygota</taxon>
        <taxon>Neoptera</taxon>
        <taxon>Endopterygota</taxon>
        <taxon>Lepidoptera</taxon>
        <taxon>Glossata</taxon>
        <taxon>Ditrysia</taxon>
        <taxon>Tineoidea</taxon>
        <taxon>Psychidae</taxon>
        <taxon>Oiketicinae</taxon>
        <taxon>Eumeta</taxon>
    </lineage>
</organism>
<dbReference type="EMBL" id="BGZK01000109">
    <property type="protein sequence ID" value="GBP19506.1"/>
    <property type="molecule type" value="Genomic_DNA"/>
</dbReference>
<reference evidence="1 2" key="1">
    <citation type="journal article" date="2019" name="Commun. Biol.">
        <title>The bagworm genome reveals a unique fibroin gene that provides high tensile strength.</title>
        <authorList>
            <person name="Kono N."/>
            <person name="Nakamura H."/>
            <person name="Ohtoshi R."/>
            <person name="Tomita M."/>
            <person name="Numata K."/>
            <person name="Arakawa K."/>
        </authorList>
    </citation>
    <scope>NUCLEOTIDE SEQUENCE [LARGE SCALE GENOMIC DNA]</scope>
</reference>
<dbReference type="OrthoDB" id="411871at2759"/>
<keyword evidence="2" id="KW-1185">Reference proteome</keyword>
<evidence type="ECO:0000313" key="2">
    <source>
        <dbReference type="Proteomes" id="UP000299102"/>
    </source>
</evidence>
<dbReference type="AlphaFoldDB" id="A0A4C1U111"/>
<sequence>MPGKPLRHGAGIPARLRAGPNFWNLILDSLLRELGELGVYVQAFADYVVLMFSGQSASSIEEEANRALARVDCLGVRNMLRF</sequence>
<comment type="caution">
    <text evidence="1">The sequence shown here is derived from an EMBL/GenBank/DDBJ whole genome shotgun (WGS) entry which is preliminary data.</text>
</comment>
<proteinExistence type="predicted"/>
<dbReference type="Proteomes" id="UP000299102">
    <property type="component" value="Unassembled WGS sequence"/>
</dbReference>
<evidence type="ECO:0008006" key="3">
    <source>
        <dbReference type="Google" id="ProtNLM"/>
    </source>
</evidence>
<evidence type="ECO:0000313" key="1">
    <source>
        <dbReference type="EMBL" id="GBP19506.1"/>
    </source>
</evidence>
<name>A0A4C1U111_EUMVA</name>
<accession>A0A4C1U111</accession>
<protein>
    <recommendedName>
        <fullName evidence="3">Retrovirus-related Pol polyprotein from type-1 retrotransposable element R1</fullName>
    </recommendedName>
</protein>